<proteinExistence type="predicted"/>
<evidence type="ECO:0000313" key="1">
    <source>
        <dbReference type="EMBL" id="QEM41877.1"/>
    </source>
</evidence>
<dbReference type="KEGG" id="vg:77936898"/>
<evidence type="ECO:0000313" key="2">
    <source>
        <dbReference type="Proteomes" id="UP000322144"/>
    </source>
</evidence>
<accession>A0A5C1K703</accession>
<keyword evidence="2" id="KW-1185">Reference proteome</keyword>
<organism evidence="1 2">
    <name type="scientific">Pseudomonas phage vB_PaeM_PS119XW</name>
    <dbReference type="NCBI Taxonomy" id="2601632"/>
    <lineage>
        <taxon>Viruses</taxon>
        <taxon>Duplodnaviria</taxon>
        <taxon>Heunggongvirae</taxon>
        <taxon>Uroviricota</taxon>
        <taxon>Caudoviricetes</taxon>
        <taxon>Chimalliviridae</taxon>
        <taxon>Pawinskivirus</taxon>
        <taxon>Pawinskivirus PS119XW</taxon>
    </lineage>
</organism>
<protein>
    <submittedName>
        <fullName evidence="1">Uncharacterized protein</fullName>
    </submittedName>
</protein>
<dbReference type="GeneID" id="77936898"/>
<sequence length="234" mass="26678">MNQVINAVKSMFIPSHREVFGNAIRDVEHDVDFFETIMDTCSYNPTELPKAKGESMSIDVLTVDDLPLRGDPEVTYKVTSTLDLYRWVNGEYVVYNPYLDPVVQSSGEKSVIVDPTATLPHLTEEHLRKGGDIRLAMVYNVRALREDLRRMELLNISMESLLPRNLRVKDLDVPGMFLSTNHTILTRQLKSIMRGKGNYDKYVVEGLARMGVDVWYDEAKRKVGFKDGTFVAMV</sequence>
<dbReference type="EMBL" id="MN103543">
    <property type="protein sequence ID" value="QEM41877.1"/>
    <property type="molecule type" value="Genomic_DNA"/>
</dbReference>
<dbReference type="RefSeq" id="YP_010660888.1">
    <property type="nucleotide sequence ID" value="NC_070882.1"/>
</dbReference>
<reference evidence="1 2" key="1">
    <citation type="submission" date="2019-06" db="EMBL/GenBank/DDBJ databases">
        <title>A distant relative of Phikzvirus genus phages from a therapeutic phage collection.</title>
        <authorList>
            <person name="Hejnowicz M.S."/>
            <person name="Dabrowski K."/>
            <person name="Gawor J."/>
            <person name="Weber-Dabrowska B."/>
            <person name="Gromadka R."/>
            <person name="Lobocka M.B."/>
        </authorList>
    </citation>
    <scope>NUCLEOTIDE SEQUENCE [LARGE SCALE GENOMIC DNA]</scope>
</reference>
<name>A0A5C1K703_9CAUD</name>
<dbReference type="Proteomes" id="UP000322144">
    <property type="component" value="Segment"/>
</dbReference>